<reference evidence="2 3" key="1">
    <citation type="submission" date="2024-04" db="EMBL/GenBank/DDBJ databases">
        <authorList>
            <person name="Waldvogel A.-M."/>
            <person name="Schoenle A."/>
        </authorList>
    </citation>
    <scope>NUCLEOTIDE SEQUENCE [LARGE SCALE GENOMIC DNA]</scope>
</reference>
<dbReference type="AlphaFoldDB" id="A0AAV2M3P8"/>
<evidence type="ECO:0000256" key="1">
    <source>
        <dbReference type="SAM" id="MobiDB-lite"/>
    </source>
</evidence>
<feature type="compositionally biased region" description="Gly residues" evidence="1">
    <location>
        <begin position="29"/>
        <end position="38"/>
    </location>
</feature>
<evidence type="ECO:0000313" key="2">
    <source>
        <dbReference type="EMBL" id="CAL1607982.1"/>
    </source>
</evidence>
<sequence length="80" mass="8077">MLPGAWSLSGPSGYPRGTSTSCRLAGHLKPGGGGGGGSRAVEDAVGFPSRAHSPPRLLSPPLVFVGAPVENCHERVSTNL</sequence>
<accession>A0AAV2M3P8</accession>
<dbReference type="Proteomes" id="UP001497482">
    <property type="component" value="Chromosome 6"/>
</dbReference>
<dbReference type="EMBL" id="OZ035828">
    <property type="protein sequence ID" value="CAL1607982.1"/>
    <property type="molecule type" value="Genomic_DNA"/>
</dbReference>
<organism evidence="2 3">
    <name type="scientific">Knipowitschia caucasica</name>
    <name type="common">Caucasian dwarf goby</name>
    <name type="synonym">Pomatoschistus caucasicus</name>
    <dbReference type="NCBI Taxonomy" id="637954"/>
    <lineage>
        <taxon>Eukaryota</taxon>
        <taxon>Metazoa</taxon>
        <taxon>Chordata</taxon>
        <taxon>Craniata</taxon>
        <taxon>Vertebrata</taxon>
        <taxon>Euteleostomi</taxon>
        <taxon>Actinopterygii</taxon>
        <taxon>Neopterygii</taxon>
        <taxon>Teleostei</taxon>
        <taxon>Neoteleostei</taxon>
        <taxon>Acanthomorphata</taxon>
        <taxon>Gobiaria</taxon>
        <taxon>Gobiiformes</taxon>
        <taxon>Gobioidei</taxon>
        <taxon>Gobiidae</taxon>
        <taxon>Gobiinae</taxon>
        <taxon>Knipowitschia</taxon>
    </lineage>
</organism>
<feature type="region of interest" description="Disordered" evidence="1">
    <location>
        <begin position="1"/>
        <end position="52"/>
    </location>
</feature>
<name>A0AAV2M3P8_KNICA</name>
<evidence type="ECO:0000313" key="3">
    <source>
        <dbReference type="Proteomes" id="UP001497482"/>
    </source>
</evidence>
<proteinExistence type="predicted"/>
<keyword evidence="3" id="KW-1185">Reference proteome</keyword>
<gene>
    <name evidence="2" type="ORF">KC01_LOCUS34981</name>
</gene>
<protein>
    <submittedName>
        <fullName evidence="2">Uncharacterized protein</fullName>
    </submittedName>
</protein>